<organism evidence="2 3">
    <name type="scientific">Pseudomonas baetica</name>
    <dbReference type="NCBI Taxonomy" id="674054"/>
    <lineage>
        <taxon>Bacteria</taxon>
        <taxon>Pseudomonadati</taxon>
        <taxon>Pseudomonadota</taxon>
        <taxon>Gammaproteobacteria</taxon>
        <taxon>Pseudomonadales</taxon>
        <taxon>Pseudomonadaceae</taxon>
        <taxon>Pseudomonas</taxon>
    </lineage>
</organism>
<name>A0ABX4Q7D8_9PSED</name>
<sequence length="377" mass="41585">MMHEFPLGDALCALPKPYCADSMPPGLFDRAMAEICQYHRQHTPGYQHWLKANGFDSEALHNVEDWSGLPPIFANFFKQQLLLSPTGENALELTSSGTSSQKSRMRYDERSIAGAQLMVERVFDHYGWNTPDTPCNYLLLSYEPHGRITLGTSYTDQFLCRFAPANRIVYALRDTGGGHQFDVFGVIAALQAFAEEGLPVRIFGFPAFLWQTLEQMQATAVDDVQLPEHSLAFFGGGWKTRAAEEVPKAQLYARIQKQLGIATSRCRDGYGAVEHAVPYVECAHHHFHVPVYSKVYVRNVADFSVLPYGQRGLLSFVSPYISSSPAHAVVMSDLATLHPGSSCACGLTSDWFELHGRAGTSASRSCAMAAADLLGGH</sequence>
<reference evidence="2 3" key="1">
    <citation type="submission" date="2017-11" db="EMBL/GenBank/DDBJ databases">
        <title>Genome sequencing of a diverse group of Pseudomonas species.</title>
        <authorList>
            <person name="Loper J."/>
        </authorList>
    </citation>
    <scope>NUCLEOTIDE SEQUENCE [LARGE SCALE GENOMIC DNA]</scope>
    <source>
        <strain evidence="2 3">LMG 25716</strain>
    </source>
</reference>
<dbReference type="InterPro" id="IPR042099">
    <property type="entry name" value="ANL_N_sf"/>
</dbReference>
<dbReference type="PIRSF" id="PIRSF016580">
    <property type="entry name" value="Acyl-protein_synthetase_LuxE"/>
    <property type="match status" value="1"/>
</dbReference>
<dbReference type="Pfam" id="PF04443">
    <property type="entry name" value="LuxE"/>
    <property type="match status" value="1"/>
</dbReference>
<feature type="domain" description="Acyl-protein synthetase LuxE" evidence="1">
    <location>
        <begin position="28"/>
        <end position="369"/>
    </location>
</feature>
<gene>
    <name evidence="2" type="ORF">ATI02_5789</name>
</gene>
<comment type="caution">
    <text evidence="2">The sequence shown here is derived from an EMBL/GenBank/DDBJ whole genome shotgun (WGS) entry which is preliminary data.</text>
</comment>
<dbReference type="Proteomes" id="UP000232455">
    <property type="component" value="Unassembled WGS sequence"/>
</dbReference>
<proteinExistence type="predicted"/>
<dbReference type="Gene3D" id="3.40.50.12780">
    <property type="entry name" value="N-terminal domain of ligase-like"/>
    <property type="match status" value="1"/>
</dbReference>
<dbReference type="InterPro" id="IPR016671">
    <property type="entry name" value="LuxE_bac"/>
</dbReference>
<evidence type="ECO:0000313" key="2">
    <source>
        <dbReference type="EMBL" id="PKA72707.1"/>
    </source>
</evidence>
<accession>A0ABX4Q7D8</accession>
<evidence type="ECO:0000259" key="1">
    <source>
        <dbReference type="Pfam" id="PF04443"/>
    </source>
</evidence>
<dbReference type="InterPro" id="IPR007534">
    <property type="entry name" value="LuxE"/>
</dbReference>
<dbReference type="EMBL" id="PHHE01000001">
    <property type="protein sequence ID" value="PKA72707.1"/>
    <property type="molecule type" value="Genomic_DNA"/>
</dbReference>
<protein>
    <submittedName>
        <fullName evidence="2">Acyl-protein synthetase LuxE</fullName>
    </submittedName>
</protein>
<evidence type="ECO:0000313" key="3">
    <source>
        <dbReference type="Proteomes" id="UP000232455"/>
    </source>
</evidence>
<keyword evidence="3" id="KW-1185">Reference proteome</keyword>